<dbReference type="RefSeq" id="WP_053435863.1">
    <property type="nucleotide sequence ID" value="NZ_LGUF01000007.1"/>
</dbReference>
<dbReference type="InterPro" id="IPR023393">
    <property type="entry name" value="START-like_dom_sf"/>
</dbReference>
<sequence length="153" mass="16969">MASCKHQAEVNIPIEAIWNFVSDIGNWAPLVPGYISHEILNDKESTWSFKSDMGIIKKKIELKVDITSWQEPTKVTFHLSGLNEKFTGQGYFLASKGRNNKNIMTGSLEISAEGMMAKVANSLLNTSLPEITAELTEAVALKAEQEYREHAGV</sequence>
<dbReference type="Pfam" id="PF06240">
    <property type="entry name" value="COXG"/>
    <property type="match status" value="1"/>
</dbReference>
<keyword evidence="2" id="KW-1185">Reference proteome</keyword>
<dbReference type="CDD" id="cd07812">
    <property type="entry name" value="SRPBCC"/>
    <property type="match status" value="1"/>
</dbReference>
<dbReference type="SUPFAM" id="SSF55961">
    <property type="entry name" value="Bet v1-like"/>
    <property type="match status" value="1"/>
</dbReference>
<accession>A0A0M0GF10</accession>
<dbReference type="EMBL" id="LGUF01000007">
    <property type="protein sequence ID" value="KON88490.1"/>
    <property type="molecule type" value="Genomic_DNA"/>
</dbReference>
<evidence type="ECO:0000313" key="2">
    <source>
        <dbReference type="Proteomes" id="UP000037109"/>
    </source>
</evidence>
<gene>
    <name evidence="1" type="ORF">AF332_17835</name>
</gene>
<dbReference type="AlphaFoldDB" id="A0A0M0GF10"/>
<name>A0A0M0GF10_SPOGL</name>
<comment type="caution">
    <text evidence="1">The sequence shown here is derived from an EMBL/GenBank/DDBJ whole genome shotgun (WGS) entry which is preliminary data.</text>
</comment>
<protein>
    <submittedName>
        <fullName evidence="1">Carbon monoxide dehydrogenase</fullName>
    </submittedName>
</protein>
<dbReference type="Gene3D" id="3.30.530.20">
    <property type="match status" value="1"/>
</dbReference>
<proteinExistence type="predicted"/>
<dbReference type="OrthoDB" id="2374625at2"/>
<dbReference type="PATRIC" id="fig|1459.3.peg.3916"/>
<evidence type="ECO:0000313" key="1">
    <source>
        <dbReference type="EMBL" id="KON88490.1"/>
    </source>
</evidence>
<organism evidence="1 2">
    <name type="scientific">Sporosarcina globispora</name>
    <name type="common">Bacillus globisporus</name>
    <dbReference type="NCBI Taxonomy" id="1459"/>
    <lineage>
        <taxon>Bacteria</taxon>
        <taxon>Bacillati</taxon>
        <taxon>Bacillota</taxon>
        <taxon>Bacilli</taxon>
        <taxon>Bacillales</taxon>
        <taxon>Caryophanaceae</taxon>
        <taxon>Sporosarcina</taxon>
    </lineage>
</organism>
<dbReference type="STRING" id="1459.AF332_17835"/>
<dbReference type="InterPro" id="IPR010419">
    <property type="entry name" value="CO_DH_gsu"/>
</dbReference>
<dbReference type="Proteomes" id="UP000037109">
    <property type="component" value="Unassembled WGS sequence"/>
</dbReference>
<reference evidence="2" key="1">
    <citation type="submission" date="2015-07" db="EMBL/GenBank/DDBJ databases">
        <title>Fjat-10036 dsm4.</title>
        <authorList>
            <person name="Liu B."/>
            <person name="Wang J."/>
            <person name="Zhu Y."/>
            <person name="Liu G."/>
            <person name="Chen Q."/>
            <person name="Chen Z."/>
            <person name="Lan J."/>
            <person name="Che J."/>
            <person name="Ge C."/>
            <person name="Shi H."/>
            <person name="Pan Z."/>
            <person name="Liu X."/>
        </authorList>
    </citation>
    <scope>NUCLEOTIDE SEQUENCE [LARGE SCALE GENOMIC DNA]</scope>
    <source>
        <strain evidence="2">DSM 4</strain>
    </source>
</reference>